<organism evidence="2 3">
    <name type="scientific">Xanthomonas fragariae</name>
    <dbReference type="NCBI Taxonomy" id="48664"/>
    <lineage>
        <taxon>Bacteria</taxon>
        <taxon>Pseudomonadati</taxon>
        <taxon>Pseudomonadota</taxon>
        <taxon>Gammaproteobacteria</taxon>
        <taxon>Lysobacterales</taxon>
        <taxon>Lysobacteraceae</taxon>
        <taxon>Xanthomonas</taxon>
    </lineage>
</organism>
<dbReference type="EMBL" id="LT853885">
    <property type="protein sequence ID" value="SMR02852.1"/>
    <property type="molecule type" value="Genomic_DNA"/>
</dbReference>
<dbReference type="GO" id="GO:0043683">
    <property type="term" value="P:type IV pilus assembly"/>
    <property type="evidence" value="ECO:0007669"/>
    <property type="project" value="InterPro"/>
</dbReference>
<gene>
    <name evidence="2" type="primary">pilE</name>
    <name evidence="2" type="ORF">PD5205_01545</name>
</gene>
<dbReference type="InterPro" id="IPR031982">
    <property type="entry name" value="PilE-like"/>
</dbReference>
<sequence length="141" mass="14749">MYTMSRKSYKIDFPKCSGFSLIELMIAVVIVGILATIAMSSYQSSVIKSRRAAAAACLQEGAQTMERYYTINTTYVGASMGTCSADVANFYTFSSGTPTATGFTLSAAPGTRQNDSACGTLTINQLGVRGASGAAGASQCW</sequence>
<name>A0A1Y6GUE3_9XANT</name>
<keyword evidence="1" id="KW-1133">Transmembrane helix</keyword>
<dbReference type="Pfam" id="PF16732">
    <property type="entry name" value="ComP_DUS"/>
    <property type="match status" value="1"/>
</dbReference>
<dbReference type="InterPro" id="IPR045584">
    <property type="entry name" value="Pilin-like"/>
</dbReference>
<dbReference type="Pfam" id="PF07963">
    <property type="entry name" value="N_methyl"/>
    <property type="match status" value="1"/>
</dbReference>
<proteinExistence type="predicted"/>
<evidence type="ECO:0000313" key="2">
    <source>
        <dbReference type="EMBL" id="SMR02852.1"/>
    </source>
</evidence>
<evidence type="ECO:0000256" key="1">
    <source>
        <dbReference type="SAM" id="Phobius"/>
    </source>
</evidence>
<dbReference type="RefSeq" id="WP_231892729.1">
    <property type="nucleotide sequence ID" value="NZ_CP016830.1"/>
</dbReference>
<dbReference type="Proteomes" id="UP000195953">
    <property type="component" value="Chromosome 1"/>
</dbReference>
<dbReference type="NCBIfam" id="TIGR02532">
    <property type="entry name" value="IV_pilin_GFxxxE"/>
    <property type="match status" value="1"/>
</dbReference>
<evidence type="ECO:0000313" key="3">
    <source>
        <dbReference type="Proteomes" id="UP000195953"/>
    </source>
</evidence>
<dbReference type="InterPro" id="IPR012902">
    <property type="entry name" value="N_methyl_site"/>
</dbReference>
<protein>
    <submittedName>
        <fullName evidence="2">Type IV pilin pile protein</fullName>
    </submittedName>
</protein>
<dbReference type="AlphaFoldDB" id="A0A1Y6GUE3"/>
<keyword evidence="1" id="KW-0472">Membrane</keyword>
<dbReference type="eggNOG" id="COG4968">
    <property type="taxonomic scope" value="Bacteria"/>
</dbReference>
<dbReference type="SUPFAM" id="SSF54523">
    <property type="entry name" value="Pili subunits"/>
    <property type="match status" value="1"/>
</dbReference>
<keyword evidence="1" id="KW-0812">Transmembrane</keyword>
<accession>A0A1Y6GUE3</accession>
<feature type="transmembrane region" description="Helical" evidence="1">
    <location>
        <begin position="21"/>
        <end position="42"/>
    </location>
</feature>
<reference evidence="2 3" key="1">
    <citation type="submission" date="2017-05" db="EMBL/GenBank/DDBJ databases">
        <authorList>
            <person name="Song R."/>
            <person name="Chenine A.L."/>
            <person name="Ruprecht R.M."/>
        </authorList>
    </citation>
    <scope>NUCLEOTIDE SEQUENCE [LARGE SCALE GENOMIC DNA]</scope>
    <source>
        <strain evidence="2">PD5205</strain>
    </source>
</reference>
<dbReference type="Gene3D" id="3.30.700.10">
    <property type="entry name" value="Glycoprotein, Type 4 Pilin"/>
    <property type="match status" value="1"/>
</dbReference>
<dbReference type="PROSITE" id="PS00409">
    <property type="entry name" value="PROKAR_NTER_METHYL"/>
    <property type="match status" value="1"/>
</dbReference>